<evidence type="ECO:0000313" key="2">
    <source>
        <dbReference type="EMBL" id="EGG08064.1"/>
    </source>
</evidence>
<dbReference type="KEGG" id="mlr:MELLADRAFT_71561"/>
<evidence type="ECO:0000313" key="3">
    <source>
        <dbReference type="Proteomes" id="UP000001072"/>
    </source>
</evidence>
<dbReference type="RefSeq" id="XP_007408829.1">
    <property type="nucleotide sequence ID" value="XM_007408767.1"/>
</dbReference>
<accession>F4RHW2</accession>
<sequence>MYGFVCLMYIPCIVQLLRCYHRYRAAGNSLVKQQERVLANTFLEFTLTSLLASLTVYMCHLTQSGDFIFNPRFWITMRAMNSVISVLGNAAVCLILYSLSKARSNDSEIKVALALCPGKLTV</sequence>
<dbReference type="Proteomes" id="UP000001072">
    <property type="component" value="Unassembled WGS sequence"/>
</dbReference>
<keyword evidence="1" id="KW-0472">Membrane</keyword>
<dbReference type="AlphaFoldDB" id="F4RHW2"/>
<proteinExistence type="predicted"/>
<dbReference type="HOGENOM" id="CLU_2027234_0_0_1"/>
<dbReference type="InParanoid" id="F4RHW2"/>
<evidence type="ECO:0000256" key="1">
    <source>
        <dbReference type="SAM" id="Phobius"/>
    </source>
</evidence>
<name>F4RHW2_MELLP</name>
<reference evidence="3" key="1">
    <citation type="journal article" date="2011" name="Proc. Natl. Acad. Sci. U.S.A.">
        <title>Obligate biotrophy features unraveled by the genomic analysis of rust fungi.</title>
        <authorList>
            <person name="Duplessis S."/>
            <person name="Cuomo C.A."/>
            <person name="Lin Y.-C."/>
            <person name="Aerts A."/>
            <person name="Tisserant E."/>
            <person name="Veneault-Fourrey C."/>
            <person name="Joly D.L."/>
            <person name="Hacquard S."/>
            <person name="Amselem J."/>
            <person name="Cantarel B.L."/>
            <person name="Chiu R."/>
            <person name="Coutinho P.M."/>
            <person name="Feau N."/>
            <person name="Field M."/>
            <person name="Frey P."/>
            <person name="Gelhaye E."/>
            <person name="Goldberg J."/>
            <person name="Grabherr M.G."/>
            <person name="Kodira C.D."/>
            <person name="Kohler A."/>
            <person name="Kuees U."/>
            <person name="Lindquist E.A."/>
            <person name="Lucas S.M."/>
            <person name="Mago R."/>
            <person name="Mauceli E."/>
            <person name="Morin E."/>
            <person name="Murat C."/>
            <person name="Pangilinan J.L."/>
            <person name="Park R."/>
            <person name="Pearson M."/>
            <person name="Quesneville H."/>
            <person name="Rouhier N."/>
            <person name="Sakthikumar S."/>
            <person name="Salamov A.A."/>
            <person name="Schmutz J."/>
            <person name="Selles B."/>
            <person name="Shapiro H."/>
            <person name="Tanguay P."/>
            <person name="Tuskan G.A."/>
            <person name="Henrissat B."/>
            <person name="Van de Peer Y."/>
            <person name="Rouze P."/>
            <person name="Ellis J.G."/>
            <person name="Dodds P.N."/>
            <person name="Schein J.E."/>
            <person name="Zhong S."/>
            <person name="Hamelin R.C."/>
            <person name="Grigoriev I.V."/>
            <person name="Szabo L.J."/>
            <person name="Martin F."/>
        </authorList>
    </citation>
    <scope>NUCLEOTIDE SEQUENCE [LARGE SCALE GENOMIC DNA]</scope>
    <source>
        <strain evidence="3">98AG31 / pathotype 3-4-7</strain>
    </source>
</reference>
<dbReference type="GeneID" id="18931857"/>
<feature type="transmembrane region" description="Helical" evidence="1">
    <location>
        <begin position="78"/>
        <end position="99"/>
    </location>
</feature>
<protein>
    <submittedName>
        <fullName evidence="2">Uncharacterized protein</fullName>
    </submittedName>
</protein>
<organism evidence="3">
    <name type="scientific">Melampsora larici-populina (strain 98AG31 / pathotype 3-4-7)</name>
    <name type="common">Poplar leaf rust fungus</name>
    <dbReference type="NCBI Taxonomy" id="747676"/>
    <lineage>
        <taxon>Eukaryota</taxon>
        <taxon>Fungi</taxon>
        <taxon>Dikarya</taxon>
        <taxon>Basidiomycota</taxon>
        <taxon>Pucciniomycotina</taxon>
        <taxon>Pucciniomycetes</taxon>
        <taxon>Pucciniales</taxon>
        <taxon>Melampsoraceae</taxon>
        <taxon>Melampsora</taxon>
    </lineage>
</organism>
<keyword evidence="3" id="KW-1185">Reference proteome</keyword>
<dbReference type="EMBL" id="GL883102">
    <property type="protein sequence ID" value="EGG08064.1"/>
    <property type="molecule type" value="Genomic_DNA"/>
</dbReference>
<feature type="transmembrane region" description="Helical" evidence="1">
    <location>
        <begin position="37"/>
        <end position="58"/>
    </location>
</feature>
<keyword evidence="1" id="KW-1133">Transmembrane helix</keyword>
<gene>
    <name evidence="2" type="ORF">MELLADRAFT_71561</name>
</gene>
<dbReference type="VEuPathDB" id="FungiDB:MELLADRAFT_71561"/>
<keyword evidence="1" id="KW-0812">Transmembrane</keyword>